<evidence type="ECO:0000313" key="6">
    <source>
        <dbReference type="EMBL" id="MDT3428811.1"/>
    </source>
</evidence>
<gene>
    <name evidence="6" type="ORF">J2Z22_004405</name>
</gene>
<organism evidence="6 7">
    <name type="scientific">Paenibacillus forsythiae</name>
    <dbReference type="NCBI Taxonomy" id="365616"/>
    <lineage>
        <taxon>Bacteria</taxon>
        <taxon>Bacillati</taxon>
        <taxon>Bacillota</taxon>
        <taxon>Bacilli</taxon>
        <taxon>Bacillales</taxon>
        <taxon>Paenibacillaceae</taxon>
        <taxon>Paenibacillus</taxon>
    </lineage>
</organism>
<accession>A0ABU3HDC8</accession>
<evidence type="ECO:0000259" key="5">
    <source>
        <dbReference type="Pfam" id="PF00535"/>
    </source>
</evidence>
<evidence type="ECO:0000256" key="4">
    <source>
        <dbReference type="SAM" id="MobiDB-lite"/>
    </source>
</evidence>
<dbReference type="PANTHER" id="PTHR22916:SF51">
    <property type="entry name" value="GLYCOSYLTRANSFERASE EPSH-RELATED"/>
    <property type="match status" value="1"/>
</dbReference>
<feature type="region of interest" description="Disordered" evidence="4">
    <location>
        <begin position="357"/>
        <end position="395"/>
    </location>
</feature>
<evidence type="ECO:0000256" key="3">
    <source>
        <dbReference type="ARBA" id="ARBA00022679"/>
    </source>
</evidence>
<sequence length="395" mass="45018">MRPEISIIVPIYNMEAYLPRCLDSLLGQSFGDLEIIAVNDGSTDGSLPILRQYADRDSRIVLINRSNGGVSSARNEGMGQASGRYIAFVDPDDWVDMEMLMAMRQAAEREAADIVMCTYVREFGGHAKEKAFPLPDGRVYRGEEVQEHITRRLFGPLGEELAQPDYLDAWGTVWGKLYRADLIGRAAASFTDLEVIGTNEDSLFNIHVCHYARSFVFLNRPFYHYWKSNASSITSRYTPRLERKFSKLYGHMRSFIEEHELPAEYARALRNRICINTLGLGLNIIAKDNRVSPLAKIRDIHSLVSRREARSSFEGFELRYCTKAWRVFFLLGKWRLAPGIYLMLKVINHLRIKNTRGVDNGTRSNSSGRHHDEPGRTGDYAHELLPSDGPRQHSI</sequence>
<dbReference type="CDD" id="cd00761">
    <property type="entry name" value="Glyco_tranf_GTA_type"/>
    <property type="match status" value="1"/>
</dbReference>
<dbReference type="Gene3D" id="3.90.550.10">
    <property type="entry name" value="Spore Coat Polysaccharide Biosynthesis Protein SpsA, Chain A"/>
    <property type="match status" value="1"/>
</dbReference>
<comment type="caution">
    <text evidence="6">The sequence shown here is derived from an EMBL/GenBank/DDBJ whole genome shotgun (WGS) entry which is preliminary data.</text>
</comment>
<protein>
    <submittedName>
        <fullName evidence="6">Glycosyltransferase EpsH</fullName>
        <ecNumber evidence="6">2.4.-.-</ecNumber>
    </submittedName>
</protein>
<dbReference type="GO" id="GO:0016757">
    <property type="term" value="F:glycosyltransferase activity"/>
    <property type="evidence" value="ECO:0007669"/>
    <property type="project" value="UniProtKB-KW"/>
</dbReference>
<dbReference type="InterPro" id="IPR029044">
    <property type="entry name" value="Nucleotide-diphossugar_trans"/>
</dbReference>
<evidence type="ECO:0000313" key="7">
    <source>
        <dbReference type="Proteomes" id="UP001248709"/>
    </source>
</evidence>
<dbReference type="Proteomes" id="UP001248709">
    <property type="component" value="Unassembled WGS sequence"/>
</dbReference>
<dbReference type="EC" id="2.4.-.-" evidence="6"/>
<dbReference type="InterPro" id="IPR001173">
    <property type="entry name" value="Glyco_trans_2-like"/>
</dbReference>
<dbReference type="PANTHER" id="PTHR22916">
    <property type="entry name" value="GLYCOSYLTRANSFERASE"/>
    <property type="match status" value="1"/>
</dbReference>
<feature type="compositionally biased region" description="Basic and acidic residues" evidence="4">
    <location>
        <begin position="369"/>
        <end position="382"/>
    </location>
</feature>
<dbReference type="RefSeq" id="WP_025701413.1">
    <property type="nucleotide sequence ID" value="NZ_JAUSUY010000027.1"/>
</dbReference>
<name>A0ABU3HDC8_9BACL</name>
<dbReference type="EMBL" id="JAUSUY010000027">
    <property type="protein sequence ID" value="MDT3428811.1"/>
    <property type="molecule type" value="Genomic_DNA"/>
</dbReference>
<dbReference type="SUPFAM" id="SSF53448">
    <property type="entry name" value="Nucleotide-diphospho-sugar transferases"/>
    <property type="match status" value="1"/>
</dbReference>
<keyword evidence="3 6" id="KW-0808">Transferase</keyword>
<evidence type="ECO:0000256" key="1">
    <source>
        <dbReference type="ARBA" id="ARBA00006739"/>
    </source>
</evidence>
<feature type="domain" description="Glycosyltransferase 2-like" evidence="5">
    <location>
        <begin position="6"/>
        <end position="125"/>
    </location>
</feature>
<proteinExistence type="inferred from homology"/>
<comment type="similarity">
    <text evidence="1">Belongs to the glycosyltransferase 2 family.</text>
</comment>
<dbReference type="Pfam" id="PF00535">
    <property type="entry name" value="Glycos_transf_2"/>
    <property type="match status" value="1"/>
</dbReference>
<keyword evidence="2 6" id="KW-0328">Glycosyltransferase</keyword>
<keyword evidence="7" id="KW-1185">Reference proteome</keyword>
<reference evidence="6 7" key="1">
    <citation type="submission" date="2023-07" db="EMBL/GenBank/DDBJ databases">
        <title>Genomic Encyclopedia of Type Strains, Phase IV (KMG-IV): sequencing the most valuable type-strain genomes for metagenomic binning, comparative biology and taxonomic classification.</title>
        <authorList>
            <person name="Goeker M."/>
        </authorList>
    </citation>
    <scope>NUCLEOTIDE SEQUENCE [LARGE SCALE GENOMIC DNA]</scope>
    <source>
        <strain evidence="6 7">T98</strain>
    </source>
</reference>
<evidence type="ECO:0000256" key="2">
    <source>
        <dbReference type="ARBA" id="ARBA00022676"/>
    </source>
</evidence>